<organism evidence="1 2">
    <name type="scientific">Syncephalis pseudoplumigaleata</name>
    <dbReference type="NCBI Taxonomy" id="1712513"/>
    <lineage>
        <taxon>Eukaryota</taxon>
        <taxon>Fungi</taxon>
        <taxon>Fungi incertae sedis</taxon>
        <taxon>Zoopagomycota</taxon>
        <taxon>Zoopagomycotina</taxon>
        <taxon>Zoopagomycetes</taxon>
        <taxon>Zoopagales</taxon>
        <taxon>Piptocephalidaceae</taxon>
        <taxon>Syncephalis</taxon>
    </lineage>
</organism>
<evidence type="ECO:0000313" key="2">
    <source>
        <dbReference type="Proteomes" id="UP000278143"/>
    </source>
</evidence>
<reference evidence="2" key="1">
    <citation type="journal article" date="2018" name="Nat. Microbiol.">
        <title>Leveraging single-cell genomics to expand the fungal tree of life.</title>
        <authorList>
            <person name="Ahrendt S.R."/>
            <person name="Quandt C.A."/>
            <person name="Ciobanu D."/>
            <person name="Clum A."/>
            <person name="Salamov A."/>
            <person name="Andreopoulos B."/>
            <person name="Cheng J.F."/>
            <person name="Woyke T."/>
            <person name="Pelin A."/>
            <person name="Henrissat B."/>
            <person name="Reynolds N.K."/>
            <person name="Benny G.L."/>
            <person name="Smith M.E."/>
            <person name="James T.Y."/>
            <person name="Grigoriev I.V."/>
        </authorList>
    </citation>
    <scope>NUCLEOTIDE SEQUENCE [LARGE SCALE GENOMIC DNA]</scope>
    <source>
        <strain evidence="2">Benny S71-1</strain>
    </source>
</reference>
<feature type="non-terminal residue" evidence="1">
    <location>
        <position position="170"/>
    </location>
</feature>
<evidence type="ECO:0008006" key="3">
    <source>
        <dbReference type="Google" id="ProtNLM"/>
    </source>
</evidence>
<proteinExistence type="predicted"/>
<dbReference type="AlphaFoldDB" id="A0A4P9Z3Z4"/>
<protein>
    <recommendedName>
        <fullName evidence="3">F-box domain-containing protein</fullName>
    </recommendedName>
</protein>
<sequence length="170" mass="20203">MARLLSELRQLPARVLWRIVVYLDDKALLPFLTTCFHVLGPVDPKEIDWERWFFRRFPDDLDIRAWLEWHDQLMDQEDNWKLPARITSPEALRNARWLRTAIARLDLEQNWHNGIRHHQRLPLASALNLGAHTDEETTSPCHMRILASNARYTLLLTSTYALYSMEHLPR</sequence>
<keyword evidence="2" id="KW-1185">Reference proteome</keyword>
<gene>
    <name evidence="1" type="ORF">SYNPS1DRAFT_21717</name>
</gene>
<name>A0A4P9Z3Z4_9FUNG</name>
<accession>A0A4P9Z3Z4</accession>
<dbReference type="EMBL" id="KZ989397">
    <property type="protein sequence ID" value="RKP26541.1"/>
    <property type="molecule type" value="Genomic_DNA"/>
</dbReference>
<evidence type="ECO:0000313" key="1">
    <source>
        <dbReference type="EMBL" id="RKP26541.1"/>
    </source>
</evidence>
<dbReference type="Proteomes" id="UP000278143">
    <property type="component" value="Unassembled WGS sequence"/>
</dbReference>